<evidence type="ECO:0000313" key="1">
    <source>
        <dbReference type="EMBL" id="KAI0488517.1"/>
    </source>
</evidence>
<comment type="caution">
    <text evidence="1">The sequence shown here is derived from an EMBL/GenBank/DDBJ whole genome shotgun (WGS) entry which is preliminary data.</text>
</comment>
<keyword evidence="2" id="KW-1185">Reference proteome</keyword>
<dbReference type="Proteomes" id="UP000829196">
    <property type="component" value="Unassembled WGS sequence"/>
</dbReference>
<proteinExistence type="predicted"/>
<dbReference type="AlphaFoldDB" id="A0A8T3A2W2"/>
<gene>
    <name evidence="1" type="ORF">KFK09_028351</name>
</gene>
<accession>A0A8T3A2W2</accession>
<dbReference type="EMBL" id="JAGYWB010000019">
    <property type="protein sequence ID" value="KAI0488517.1"/>
    <property type="molecule type" value="Genomic_DNA"/>
</dbReference>
<sequence>MRSLGTHPDSKSILTSSQLDLNSIEALIKVQFKILISSSIFIPIFSFQTPVQSSIIFQSNFDHIPIQSSIYALIKFSVTLRSNRNPNFKHSIFNQSSRKTRLIFIKQIQSNDIKSSRQIRIQFKV</sequence>
<name>A0A8T3A2W2_DENNO</name>
<reference evidence="1" key="1">
    <citation type="journal article" date="2022" name="Front. Genet.">
        <title>Chromosome-Scale Assembly of the Dendrobium nobile Genome Provides Insights Into the Molecular Mechanism of the Biosynthesis of the Medicinal Active Ingredient of Dendrobium.</title>
        <authorList>
            <person name="Xu Q."/>
            <person name="Niu S.-C."/>
            <person name="Li K.-L."/>
            <person name="Zheng P.-J."/>
            <person name="Zhang X.-J."/>
            <person name="Jia Y."/>
            <person name="Liu Y."/>
            <person name="Niu Y.-X."/>
            <person name="Yu L.-H."/>
            <person name="Chen D.-F."/>
            <person name="Zhang G.-Q."/>
        </authorList>
    </citation>
    <scope>NUCLEOTIDE SEQUENCE</scope>
    <source>
        <tissue evidence="1">Leaf</tissue>
    </source>
</reference>
<organism evidence="1 2">
    <name type="scientific">Dendrobium nobile</name>
    <name type="common">Orchid</name>
    <dbReference type="NCBI Taxonomy" id="94219"/>
    <lineage>
        <taxon>Eukaryota</taxon>
        <taxon>Viridiplantae</taxon>
        <taxon>Streptophyta</taxon>
        <taxon>Embryophyta</taxon>
        <taxon>Tracheophyta</taxon>
        <taxon>Spermatophyta</taxon>
        <taxon>Magnoliopsida</taxon>
        <taxon>Liliopsida</taxon>
        <taxon>Asparagales</taxon>
        <taxon>Orchidaceae</taxon>
        <taxon>Epidendroideae</taxon>
        <taxon>Malaxideae</taxon>
        <taxon>Dendrobiinae</taxon>
        <taxon>Dendrobium</taxon>
    </lineage>
</organism>
<protein>
    <submittedName>
        <fullName evidence="1">Uncharacterized protein</fullName>
    </submittedName>
</protein>
<evidence type="ECO:0000313" key="2">
    <source>
        <dbReference type="Proteomes" id="UP000829196"/>
    </source>
</evidence>